<proteinExistence type="predicted"/>
<reference evidence="1" key="1">
    <citation type="journal article" date="2022" name="bioRxiv">
        <title>Sequencing and chromosome-scale assembly of the giantPleurodeles waltlgenome.</title>
        <authorList>
            <person name="Brown T."/>
            <person name="Elewa A."/>
            <person name="Iarovenko S."/>
            <person name="Subramanian E."/>
            <person name="Araus A.J."/>
            <person name="Petzold A."/>
            <person name="Susuki M."/>
            <person name="Suzuki K.-i.T."/>
            <person name="Hayashi T."/>
            <person name="Toyoda A."/>
            <person name="Oliveira C."/>
            <person name="Osipova E."/>
            <person name="Leigh N.D."/>
            <person name="Simon A."/>
            <person name="Yun M.H."/>
        </authorList>
    </citation>
    <scope>NUCLEOTIDE SEQUENCE</scope>
    <source>
        <strain evidence="1">20211129_DDA</strain>
        <tissue evidence="1">Liver</tissue>
    </source>
</reference>
<gene>
    <name evidence="1" type="ORF">NDU88_006214</name>
</gene>
<dbReference type="Proteomes" id="UP001066276">
    <property type="component" value="Chromosome 3_1"/>
</dbReference>
<keyword evidence="2" id="KW-1185">Reference proteome</keyword>
<protein>
    <submittedName>
        <fullName evidence="1">Uncharacterized protein</fullName>
    </submittedName>
</protein>
<organism evidence="1 2">
    <name type="scientific">Pleurodeles waltl</name>
    <name type="common">Iberian ribbed newt</name>
    <dbReference type="NCBI Taxonomy" id="8319"/>
    <lineage>
        <taxon>Eukaryota</taxon>
        <taxon>Metazoa</taxon>
        <taxon>Chordata</taxon>
        <taxon>Craniata</taxon>
        <taxon>Vertebrata</taxon>
        <taxon>Euteleostomi</taxon>
        <taxon>Amphibia</taxon>
        <taxon>Batrachia</taxon>
        <taxon>Caudata</taxon>
        <taxon>Salamandroidea</taxon>
        <taxon>Salamandridae</taxon>
        <taxon>Pleurodelinae</taxon>
        <taxon>Pleurodeles</taxon>
    </lineage>
</organism>
<evidence type="ECO:0000313" key="2">
    <source>
        <dbReference type="Proteomes" id="UP001066276"/>
    </source>
</evidence>
<dbReference type="AlphaFoldDB" id="A0AAV7UKE8"/>
<dbReference type="EMBL" id="JANPWB010000005">
    <property type="protein sequence ID" value="KAJ1189469.1"/>
    <property type="molecule type" value="Genomic_DNA"/>
</dbReference>
<comment type="caution">
    <text evidence="1">The sequence shown here is derived from an EMBL/GenBank/DDBJ whole genome shotgun (WGS) entry which is preliminary data.</text>
</comment>
<accession>A0AAV7UKE8</accession>
<sequence length="72" mass="8668">MALNAELNPSTALEEVNENALKRKQLSKILRTITNRIQPTVHNRHYKYIKQFQENYFVDRQKSDEYKAWCLK</sequence>
<name>A0AAV7UKE8_PLEWA</name>
<evidence type="ECO:0000313" key="1">
    <source>
        <dbReference type="EMBL" id="KAJ1189469.1"/>
    </source>
</evidence>